<dbReference type="OrthoDB" id="4269239at2"/>
<feature type="compositionally biased region" description="Pro residues" evidence="1">
    <location>
        <begin position="30"/>
        <end position="44"/>
    </location>
</feature>
<dbReference type="Proteomes" id="UP000267900">
    <property type="component" value="Chromosome"/>
</dbReference>
<dbReference type="RefSeq" id="WP_126913926.1">
    <property type="nucleotide sequence ID" value="NZ_CP034587.1"/>
</dbReference>
<dbReference type="EMBL" id="CP034587">
    <property type="protein sequence ID" value="AZQ71370.1"/>
    <property type="molecule type" value="Genomic_DNA"/>
</dbReference>
<evidence type="ECO:0000313" key="2">
    <source>
        <dbReference type="EMBL" id="AZQ71370.1"/>
    </source>
</evidence>
<reference evidence="2 3" key="1">
    <citation type="submission" date="2018-12" db="EMBL/GenBank/DDBJ databases">
        <title>The whole draft genome of Streptomyce luteoverticillatus CGMCC 15060.</title>
        <authorList>
            <person name="Feng Z."/>
            <person name="Chen G."/>
            <person name="Zhang J."/>
            <person name="Zhu H."/>
            <person name="Yu X."/>
            <person name="Zhang W."/>
            <person name="Zhang X."/>
        </authorList>
    </citation>
    <scope>NUCLEOTIDE SEQUENCE [LARGE SCALE GENOMIC DNA]</scope>
    <source>
        <strain evidence="2 3">CGMCC 15060</strain>
    </source>
</reference>
<sequence length="110" mass="12178">MRGLVRLARRLLRRASRHRSAETATAPVIAPRPFPGLPAAPPVPHTGGPLSWPTREECGVCARYRSAVDQAEELGYPGHAASYRRAWERHCKEILHRETVEAAPVGRGRP</sequence>
<name>A0A3Q9FYB1_STRLT</name>
<evidence type="ECO:0000256" key="1">
    <source>
        <dbReference type="SAM" id="MobiDB-lite"/>
    </source>
</evidence>
<accession>A0A3Q9FYB1</accession>
<keyword evidence="3" id="KW-1185">Reference proteome</keyword>
<dbReference type="AlphaFoldDB" id="A0A3Q9FYB1"/>
<evidence type="ECO:0000313" key="3">
    <source>
        <dbReference type="Proteomes" id="UP000267900"/>
    </source>
</evidence>
<gene>
    <name evidence="2" type="ORF">EKH77_09260</name>
</gene>
<organism evidence="2 3">
    <name type="scientific">Streptomyces luteoverticillatus</name>
    <name type="common">Streptoverticillium luteoverticillatus</name>
    <dbReference type="NCBI Taxonomy" id="66425"/>
    <lineage>
        <taxon>Bacteria</taxon>
        <taxon>Bacillati</taxon>
        <taxon>Actinomycetota</taxon>
        <taxon>Actinomycetes</taxon>
        <taxon>Kitasatosporales</taxon>
        <taxon>Streptomycetaceae</taxon>
        <taxon>Streptomyces</taxon>
    </lineage>
</organism>
<proteinExistence type="predicted"/>
<protein>
    <submittedName>
        <fullName evidence="2">Uncharacterized protein</fullName>
    </submittedName>
</protein>
<feature type="region of interest" description="Disordered" evidence="1">
    <location>
        <begin position="15"/>
        <end position="52"/>
    </location>
</feature>